<dbReference type="EMBL" id="CP042326">
    <property type="protein sequence ID" value="QDZ40988.1"/>
    <property type="molecule type" value="Genomic_DNA"/>
</dbReference>
<reference evidence="1" key="1">
    <citation type="submission" date="2019-08" db="EMBL/GenBank/DDBJ databases">
        <title>Carotenoids and Carotenoid Binding Proteins in the Halophilic Cyanobacterium Euhalothece sp. ZM00.</title>
        <authorList>
            <person name="Cho S.M."/>
            <person name="Song J.Y."/>
            <person name="Park Y.-I."/>
        </authorList>
    </citation>
    <scope>NUCLEOTIDE SEQUENCE [LARGE SCALE GENOMIC DNA]</scope>
    <source>
        <strain evidence="1">Z-M001</strain>
    </source>
</reference>
<evidence type="ECO:0000313" key="2">
    <source>
        <dbReference type="Proteomes" id="UP000318453"/>
    </source>
</evidence>
<keyword evidence="2" id="KW-1185">Reference proteome</keyword>
<accession>A0A5B8NPN0</accession>
<dbReference type="Proteomes" id="UP000318453">
    <property type="component" value="Chromosome"/>
</dbReference>
<sequence length="78" mass="9009">MNLIHEILESLPKDDPEERQLISGVSWEGYQSLLDTLGESGRYRITYDQGFLNVIRKLTIFSNYHNNFISDGLLLAYS</sequence>
<organism evidence="1 2">
    <name type="scientific">Euhalothece natronophila Z-M001</name>
    <dbReference type="NCBI Taxonomy" id="522448"/>
    <lineage>
        <taxon>Bacteria</taxon>
        <taxon>Bacillati</taxon>
        <taxon>Cyanobacteriota</taxon>
        <taxon>Cyanophyceae</taxon>
        <taxon>Oscillatoriophycideae</taxon>
        <taxon>Chroococcales</taxon>
        <taxon>Halothecacae</taxon>
        <taxon>Halothece cluster</taxon>
        <taxon>Euhalothece</taxon>
    </lineage>
</organism>
<dbReference type="AlphaFoldDB" id="A0A5B8NPN0"/>
<protein>
    <submittedName>
        <fullName evidence="1">Uncharacterized protein</fullName>
    </submittedName>
</protein>
<gene>
    <name evidence="1" type="ORF">FRE64_14190</name>
</gene>
<dbReference type="RefSeq" id="WP_146296828.1">
    <property type="nucleotide sequence ID" value="NZ_CP042326.1"/>
</dbReference>
<name>A0A5B8NPN0_9CHRO</name>
<proteinExistence type="predicted"/>
<evidence type="ECO:0000313" key="1">
    <source>
        <dbReference type="EMBL" id="QDZ40988.1"/>
    </source>
</evidence>
<dbReference type="KEGG" id="enn:FRE64_14190"/>